<dbReference type="RefSeq" id="WP_312856985.1">
    <property type="nucleotide sequence ID" value="NZ_JACHLR010000002.1"/>
</dbReference>
<protein>
    <submittedName>
        <fullName evidence="4">Malonyl-CoA O-methyltransferase</fullName>
        <ecNumber evidence="4">2.1.1.197</ecNumber>
    </submittedName>
</protein>
<dbReference type="PANTHER" id="PTHR43861:SF1">
    <property type="entry name" value="TRANS-ACONITATE 2-METHYLTRANSFERASE"/>
    <property type="match status" value="1"/>
</dbReference>
<dbReference type="AlphaFoldDB" id="A0A7W7K772"/>
<evidence type="ECO:0000256" key="1">
    <source>
        <dbReference type="ARBA" id="ARBA00022603"/>
    </source>
</evidence>
<evidence type="ECO:0000313" key="4">
    <source>
        <dbReference type="EMBL" id="MBB4857487.1"/>
    </source>
</evidence>
<dbReference type="InterPro" id="IPR029063">
    <property type="entry name" value="SAM-dependent_MTases_sf"/>
</dbReference>
<keyword evidence="1 4" id="KW-0489">Methyltransferase</keyword>
<reference evidence="4 5" key="1">
    <citation type="submission" date="2020-08" db="EMBL/GenBank/DDBJ databases">
        <title>Functional genomics of gut bacteria from endangered species of beetles.</title>
        <authorList>
            <person name="Carlos-Shanley C."/>
        </authorList>
    </citation>
    <scope>NUCLEOTIDE SEQUENCE [LARGE SCALE GENOMIC DNA]</scope>
    <source>
        <strain evidence="4 5">S00245</strain>
    </source>
</reference>
<evidence type="ECO:0000256" key="2">
    <source>
        <dbReference type="ARBA" id="ARBA00022679"/>
    </source>
</evidence>
<keyword evidence="2 4" id="KW-0808">Transferase</keyword>
<dbReference type="EMBL" id="JACHLR010000002">
    <property type="protein sequence ID" value="MBB4857487.1"/>
    <property type="molecule type" value="Genomic_DNA"/>
</dbReference>
<dbReference type="GO" id="GO:0102130">
    <property type="term" value="F:malonyl-CoA methyltransferase activity"/>
    <property type="evidence" value="ECO:0007669"/>
    <property type="project" value="UniProtKB-EC"/>
</dbReference>
<sequence>MRRRDPFVRGHAGVIHSEGSVSRAFGAAAEYDRHARVQRLAARELARRIAALPLPRTLKVLEIGCGTGFLTQALRDEGLTGDWLATDIAPAMIERARERLGDAVQYTVLDGERGMPPARDYDLVCASLATQWFAHEAQALSRWRAWLAPRGHVMVATLGPGTFAEWRAAHAAEGLSPGTPAFTSPAELSALGLAEPLSTDIYRERHADAAGFLHALRGIGANTAAPGHRPLGAGALRRVMRRFEATGALATYEVMTCHLTRAR</sequence>
<accession>A0A7W7K772</accession>
<keyword evidence="5" id="KW-1185">Reference proteome</keyword>
<organism evidence="4 5">
    <name type="scientific">Novosphingobium chloroacetimidivorans</name>
    <dbReference type="NCBI Taxonomy" id="1428314"/>
    <lineage>
        <taxon>Bacteria</taxon>
        <taxon>Pseudomonadati</taxon>
        <taxon>Pseudomonadota</taxon>
        <taxon>Alphaproteobacteria</taxon>
        <taxon>Sphingomonadales</taxon>
        <taxon>Sphingomonadaceae</taxon>
        <taxon>Novosphingobium</taxon>
    </lineage>
</organism>
<dbReference type="CDD" id="cd02440">
    <property type="entry name" value="AdoMet_MTases"/>
    <property type="match status" value="1"/>
</dbReference>
<gene>
    <name evidence="4" type="ORF">HNO88_000794</name>
</gene>
<dbReference type="PANTHER" id="PTHR43861">
    <property type="entry name" value="TRANS-ACONITATE 2-METHYLTRANSFERASE-RELATED"/>
    <property type="match status" value="1"/>
</dbReference>
<dbReference type="InterPro" id="IPR041698">
    <property type="entry name" value="Methyltransf_25"/>
</dbReference>
<dbReference type="EC" id="2.1.1.197" evidence="4"/>
<name>A0A7W7K772_9SPHN</name>
<dbReference type="Gene3D" id="3.40.50.150">
    <property type="entry name" value="Vaccinia Virus protein VP39"/>
    <property type="match status" value="1"/>
</dbReference>
<evidence type="ECO:0000313" key="5">
    <source>
        <dbReference type="Proteomes" id="UP000555448"/>
    </source>
</evidence>
<dbReference type="Proteomes" id="UP000555448">
    <property type="component" value="Unassembled WGS sequence"/>
</dbReference>
<comment type="caution">
    <text evidence="4">The sequence shown here is derived from an EMBL/GenBank/DDBJ whole genome shotgun (WGS) entry which is preliminary data.</text>
</comment>
<feature type="domain" description="Methyltransferase" evidence="3">
    <location>
        <begin position="60"/>
        <end position="151"/>
    </location>
</feature>
<dbReference type="SUPFAM" id="SSF53335">
    <property type="entry name" value="S-adenosyl-L-methionine-dependent methyltransferases"/>
    <property type="match status" value="1"/>
</dbReference>
<proteinExistence type="predicted"/>
<evidence type="ECO:0000259" key="3">
    <source>
        <dbReference type="Pfam" id="PF13649"/>
    </source>
</evidence>
<dbReference type="GO" id="GO:0032259">
    <property type="term" value="P:methylation"/>
    <property type="evidence" value="ECO:0007669"/>
    <property type="project" value="UniProtKB-KW"/>
</dbReference>
<dbReference type="Pfam" id="PF13649">
    <property type="entry name" value="Methyltransf_25"/>
    <property type="match status" value="1"/>
</dbReference>